<protein>
    <submittedName>
        <fullName evidence="1">Uncharacterized protein</fullName>
    </submittedName>
</protein>
<sequence length="55" mass="6392">MVHLVCGTNPAGDLREDLGKKKLGYSENGEWSWDADELRKFDNPQLLNLYKKLRE</sequence>
<evidence type="ECO:0000313" key="1">
    <source>
        <dbReference type="EMBL" id="DAE92153.1"/>
    </source>
</evidence>
<organism evidence="1">
    <name type="scientific">Myoviridae sp. ct5xZ3</name>
    <dbReference type="NCBI Taxonomy" id="2827601"/>
    <lineage>
        <taxon>Viruses</taxon>
        <taxon>Duplodnaviria</taxon>
        <taxon>Heunggongvirae</taxon>
        <taxon>Uroviricota</taxon>
        <taxon>Caudoviricetes</taxon>
    </lineage>
</organism>
<name>A0A8S5RSB1_9CAUD</name>
<proteinExistence type="predicted"/>
<accession>A0A8S5RSB1</accession>
<dbReference type="EMBL" id="BK057794">
    <property type="protein sequence ID" value="DAE92153.1"/>
    <property type="molecule type" value="Genomic_DNA"/>
</dbReference>
<reference evidence="1" key="1">
    <citation type="journal article" date="2021" name="Proc. Natl. Acad. Sci. U.S.A.">
        <title>A Catalog of Tens of Thousands of Viruses from Human Metagenomes Reveals Hidden Associations with Chronic Diseases.</title>
        <authorList>
            <person name="Tisza M.J."/>
            <person name="Buck C.B."/>
        </authorList>
    </citation>
    <scope>NUCLEOTIDE SEQUENCE</scope>
    <source>
        <strain evidence="1">Ct5xZ3</strain>
    </source>
</reference>